<gene>
    <name evidence="3" type="ORF">A3E39_01100</name>
</gene>
<organism evidence="3 4">
    <name type="scientific">Candidatus Uhrbacteria bacterium RIFCSPHIGHO2_12_FULL_60_25</name>
    <dbReference type="NCBI Taxonomy" id="1802399"/>
    <lineage>
        <taxon>Bacteria</taxon>
        <taxon>Candidatus Uhriibacteriota</taxon>
    </lineage>
</organism>
<dbReference type="Proteomes" id="UP000176603">
    <property type="component" value="Unassembled WGS sequence"/>
</dbReference>
<reference evidence="3 4" key="1">
    <citation type="journal article" date="2016" name="Nat. Commun.">
        <title>Thousands of microbial genomes shed light on interconnected biogeochemical processes in an aquifer system.</title>
        <authorList>
            <person name="Anantharaman K."/>
            <person name="Brown C.T."/>
            <person name="Hug L.A."/>
            <person name="Sharon I."/>
            <person name="Castelle C.J."/>
            <person name="Probst A.J."/>
            <person name="Thomas B.C."/>
            <person name="Singh A."/>
            <person name="Wilkins M.J."/>
            <person name="Karaoz U."/>
            <person name="Brodie E.L."/>
            <person name="Williams K.H."/>
            <person name="Hubbard S.S."/>
            <person name="Banfield J.F."/>
        </authorList>
    </citation>
    <scope>NUCLEOTIDE SEQUENCE [LARGE SCALE GENOMIC DNA]</scope>
</reference>
<evidence type="ECO:0000259" key="2">
    <source>
        <dbReference type="Pfam" id="PF13579"/>
    </source>
</evidence>
<feature type="domain" description="Glycosyl transferase family 1" evidence="1">
    <location>
        <begin position="192"/>
        <end position="348"/>
    </location>
</feature>
<dbReference type="GO" id="GO:0016757">
    <property type="term" value="F:glycosyltransferase activity"/>
    <property type="evidence" value="ECO:0007669"/>
    <property type="project" value="InterPro"/>
</dbReference>
<dbReference type="InterPro" id="IPR028098">
    <property type="entry name" value="Glyco_trans_4-like_N"/>
</dbReference>
<evidence type="ECO:0008006" key="5">
    <source>
        <dbReference type="Google" id="ProtNLM"/>
    </source>
</evidence>
<dbReference type="InterPro" id="IPR050194">
    <property type="entry name" value="Glycosyltransferase_grp1"/>
</dbReference>
<dbReference type="InterPro" id="IPR001296">
    <property type="entry name" value="Glyco_trans_1"/>
</dbReference>
<accession>A0A1F7UKE0</accession>
<dbReference type="AlphaFoldDB" id="A0A1F7UKE0"/>
<proteinExistence type="predicted"/>
<evidence type="ECO:0000313" key="3">
    <source>
        <dbReference type="EMBL" id="OGL78742.1"/>
    </source>
</evidence>
<name>A0A1F7UKE0_9BACT</name>
<feature type="domain" description="Glycosyltransferase subfamily 4-like N-terminal" evidence="2">
    <location>
        <begin position="15"/>
        <end position="161"/>
    </location>
</feature>
<dbReference type="Pfam" id="PF13579">
    <property type="entry name" value="Glyco_trans_4_4"/>
    <property type="match status" value="1"/>
</dbReference>
<dbReference type="CDD" id="cd03801">
    <property type="entry name" value="GT4_PimA-like"/>
    <property type="match status" value="1"/>
</dbReference>
<dbReference type="PANTHER" id="PTHR45947">
    <property type="entry name" value="SULFOQUINOVOSYL TRANSFERASE SQD2"/>
    <property type="match status" value="1"/>
</dbReference>
<dbReference type="SUPFAM" id="SSF53756">
    <property type="entry name" value="UDP-Glycosyltransferase/glycogen phosphorylase"/>
    <property type="match status" value="1"/>
</dbReference>
<evidence type="ECO:0000313" key="4">
    <source>
        <dbReference type="Proteomes" id="UP000176603"/>
    </source>
</evidence>
<protein>
    <recommendedName>
        <fullName evidence="5">Glycosyltransferase subfamily 4-like N-terminal domain-containing protein</fullName>
    </recommendedName>
</protein>
<comment type="caution">
    <text evidence="3">The sequence shown here is derived from an EMBL/GenBank/DDBJ whole genome shotgun (WGS) entry which is preliminary data.</text>
</comment>
<evidence type="ECO:0000259" key="1">
    <source>
        <dbReference type="Pfam" id="PF00534"/>
    </source>
</evidence>
<dbReference type="PANTHER" id="PTHR45947:SF3">
    <property type="entry name" value="SULFOQUINOVOSYL TRANSFERASE SQD2"/>
    <property type="match status" value="1"/>
</dbReference>
<sequence length="375" mass="40542">MKVIHISCVAPPETGGIGQAASDMVKRLRGRGVDATLVSRKLRRKLVEPDPEWVTRLPAPIRFGNAGILAGIESKIRGADVVHLHYPFFGTAEGVAQSCLMRKKPLVMTFHMDATAKGLSGIAFDTYRVIAQPAIFRAARKIFVSSLDYADHSSLRGFKKAHPERVIEMPFGVDHDFFSPGDGSRFPVPGSRIVGFVGGMDKAHAFKGLPVLLKAMTLLPADVHGLFVGQGPQRLIYQAQARDLGIADRCHFTGRLTGEQLRDAYRSMDVFAFPSTSAAEAFGIAAVEAQACGVPVVASNLPGVRTVVLDRTTGILVPPESAVALAGGLKELLSNDGLRAAYGRAAREQAVTRFDWNRHVDRLMNVYREVCASPS</sequence>
<dbReference type="Pfam" id="PF00534">
    <property type="entry name" value="Glycos_transf_1"/>
    <property type="match status" value="1"/>
</dbReference>
<dbReference type="EMBL" id="MGEH01000024">
    <property type="protein sequence ID" value="OGL78742.1"/>
    <property type="molecule type" value="Genomic_DNA"/>
</dbReference>
<dbReference type="STRING" id="1802399.A3E39_01100"/>
<dbReference type="Gene3D" id="3.40.50.2000">
    <property type="entry name" value="Glycogen Phosphorylase B"/>
    <property type="match status" value="2"/>
</dbReference>